<feature type="compositionally biased region" description="Basic and acidic residues" evidence="4">
    <location>
        <begin position="216"/>
        <end position="226"/>
    </location>
</feature>
<feature type="compositionally biased region" description="Basic and acidic residues" evidence="4">
    <location>
        <begin position="148"/>
        <end position="160"/>
    </location>
</feature>
<dbReference type="EMBL" id="JBBPBK010000014">
    <property type="protein sequence ID" value="KAK9270797.1"/>
    <property type="molecule type" value="Genomic_DNA"/>
</dbReference>
<keyword evidence="6" id="KW-1185">Reference proteome</keyword>
<comment type="caution">
    <text evidence="5">The sequence shown here is derived from an EMBL/GenBank/DDBJ whole genome shotgun (WGS) entry which is preliminary data.</text>
</comment>
<evidence type="ECO:0000256" key="4">
    <source>
        <dbReference type="SAM" id="MobiDB-lite"/>
    </source>
</evidence>
<accession>A0AAP0NCM9</accession>
<proteinExistence type="predicted"/>
<sequence length="232" mass="25026">MEENYTYMGRNIGDLSINNDHSAAFSECNSDRSGEFTTAGSDSRRLLISCATENSDDLVRQLVANLESCSIDEQKQAAMEIRLLAKNKPENRLKIARAGAIKPLISLIASSDPQLQENGVTAILNLSLCDENKGTHSVVGSNQTARQSSEERNANGEGERGLCSAPPLAGRGEQGGDRTVRSDSTAREFARERRFPGEKGRIDGSVLALFGQGEQIKSRPRGDHEAFGGIDG</sequence>
<evidence type="ECO:0000256" key="1">
    <source>
        <dbReference type="ARBA" id="ARBA00022737"/>
    </source>
</evidence>
<dbReference type="Pfam" id="PF00514">
    <property type="entry name" value="Arm"/>
    <property type="match status" value="1"/>
</dbReference>
<gene>
    <name evidence="5" type="ORF">L1049_026382</name>
</gene>
<dbReference type="PANTHER" id="PTHR23315">
    <property type="entry name" value="U BOX DOMAIN-CONTAINING"/>
    <property type="match status" value="1"/>
</dbReference>
<dbReference type="Gene3D" id="1.25.10.10">
    <property type="entry name" value="Leucine-rich Repeat Variant"/>
    <property type="match status" value="1"/>
</dbReference>
<organism evidence="5 6">
    <name type="scientific">Liquidambar formosana</name>
    <name type="common">Formosan gum</name>
    <dbReference type="NCBI Taxonomy" id="63359"/>
    <lineage>
        <taxon>Eukaryota</taxon>
        <taxon>Viridiplantae</taxon>
        <taxon>Streptophyta</taxon>
        <taxon>Embryophyta</taxon>
        <taxon>Tracheophyta</taxon>
        <taxon>Spermatophyta</taxon>
        <taxon>Magnoliopsida</taxon>
        <taxon>eudicotyledons</taxon>
        <taxon>Gunneridae</taxon>
        <taxon>Pentapetalae</taxon>
        <taxon>Saxifragales</taxon>
        <taxon>Altingiaceae</taxon>
        <taxon>Liquidambar</taxon>
    </lineage>
</organism>
<name>A0AAP0NCM9_LIQFO</name>
<reference evidence="5 6" key="1">
    <citation type="journal article" date="2024" name="Plant J.">
        <title>Genome sequences and population genomics reveal climatic adaptation and genomic divergence between two closely related sweetgum species.</title>
        <authorList>
            <person name="Xu W.Q."/>
            <person name="Ren C.Q."/>
            <person name="Zhang X.Y."/>
            <person name="Comes H.P."/>
            <person name="Liu X.H."/>
            <person name="Li Y.G."/>
            <person name="Kettle C.J."/>
            <person name="Jalonen R."/>
            <person name="Gaisberger H."/>
            <person name="Ma Y.Z."/>
            <person name="Qiu Y.X."/>
        </authorList>
    </citation>
    <scope>NUCLEOTIDE SEQUENCE [LARGE SCALE GENOMIC DNA]</scope>
    <source>
        <strain evidence="5">Hangzhou</strain>
    </source>
</reference>
<dbReference type="SMART" id="SM00185">
    <property type="entry name" value="ARM"/>
    <property type="match status" value="1"/>
</dbReference>
<dbReference type="InterPro" id="IPR016024">
    <property type="entry name" value="ARM-type_fold"/>
</dbReference>
<dbReference type="PANTHER" id="PTHR23315:SF64">
    <property type="entry name" value="ARM REPEAT SUPERFAMILY PROTEIN"/>
    <property type="match status" value="1"/>
</dbReference>
<feature type="region of interest" description="Disordered" evidence="4">
    <location>
        <begin position="135"/>
        <end position="206"/>
    </location>
</feature>
<evidence type="ECO:0000256" key="2">
    <source>
        <dbReference type="ARBA" id="ARBA00022786"/>
    </source>
</evidence>
<dbReference type="SUPFAM" id="SSF48371">
    <property type="entry name" value="ARM repeat"/>
    <property type="match status" value="1"/>
</dbReference>
<protein>
    <submittedName>
        <fullName evidence="5">Uncharacterized protein</fullName>
    </submittedName>
</protein>
<dbReference type="PROSITE" id="PS50176">
    <property type="entry name" value="ARM_REPEAT"/>
    <property type="match status" value="1"/>
</dbReference>
<evidence type="ECO:0000256" key="3">
    <source>
        <dbReference type="PROSITE-ProRule" id="PRU00259"/>
    </source>
</evidence>
<dbReference type="Proteomes" id="UP001415857">
    <property type="component" value="Unassembled WGS sequence"/>
</dbReference>
<evidence type="ECO:0000313" key="5">
    <source>
        <dbReference type="EMBL" id="KAK9270797.1"/>
    </source>
</evidence>
<keyword evidence="1" id="KW-0677">Repeat</keyword>
<dbReference type="InterPro" id="IPR000225">
    <property type="entry name" value="Armadillo"/>
</dbReference>
<dbReference type="AlphaFoldDB" id="A0AAP0NCM9"/>
<feature type="compositionally biased region" description="Basic and acidic residues" evidence="4">
    <location>
        <begin position="174"/>
        <end position="202"/>
    </location>
</feature>
<dbReference type="InterPro" id="IPR011989">
    <property type="entry name" value="ARM-like"/>
</dbReference>
<evidence type="ECO:0000313" key="6">
    <source>
        <dbReference type="Proteomes" id="UP001415857"/>
    </source>
</evidence>
<feature type="region of interest" description="Disordered" evidence="4">
    <location>
        <begin position="213"/>
        <end position="232"/>
    </location>
</feature>
<feature type="compositionally biased region" description="Polar residues" evidence="4">
    <location>
        <begin position="138"/>
        <end position="147"/>
    </location>
</feature>
<keyword evidence="2" id="KW-0833">Ubl conjugation pathway</keyword>
<feature type="repeat" description="ARM" evidence="3">
    <location>
        <begin position="99"/>
        <end position="133"/>
    </location>
</feature>